<name>A0A6M3IKW6_9ZZZZ</name>
<accession>A0A6M3IKW6</accession>
<dbReference type="InterPro" id="IPR007499">
    <property type="entry name" value="ERF_bacteria_virus"/>
</dbReference>
<reference evidence="1" key="1">
    <citation type="submission" date="2020-03" db="EMBL/GenBank/DDBJ databases">
        <title>The deep terrestrial virosphere.</title>
        <authorList>
            <person name="Holmfeldt K."/>
            <person name="Nilsson E."/>
            <person name="Simone D."/>
            <person name="Lopez-Fernandez M."/>
            <person name="Wu X."/>
            <person name="de Brujin I."/>
            <person name="Lundin D."/>
            <person name="Andersson A."/>
            <person name="Bertilsson S."/>
            <person name="Dopson M."/>
        </authorList>
    </citation>
    <scope>NUCLEOTIDE SEQUENCE</scope>
    <source>
        <strain evidence="1">MM415B01486</strain>
    </source>
</reference>
<organism evidence="1">
    <name type="scientific">viral metagenome</name>
    <dbReference type="NCBI Taxonomy" id="1070528"/>
    <lineage>
        <taxon>unclassified sequences</taxon>
        <taxon>metagenomes</taxon>
        <taxon>organismal metagenomes</taxon>
    </lineage>
</organism>
<evidence type="ECO:0000313" key="1">
    <source>
        <dbReference type="EMBL" id="QJA58199.1"/>
    </source>
</evidence>
<protein>
    <submittedName>
        <fullName evidence="1">Putative Erf family protein</fullName>
    </submittedName>
</protein>
<dbReference type="Pfam" id="PF04404">
    <property type="entry name" value="ERF"/>
    <property type="match status" value="1"/>
</dbReference>
<proteinExistence type="predicted"/>
<sequence length="206" mass="21811">MTPNMAAALVAAQKSARAVRKDARNQHHGYDYASSESIIDEARVHLSASGLSLITIGWEPVPVGAVTVRYLLSHESGESQELVTATPCPEGKGRPIDKAVLGGITVSLSYLLRGLLLLPRLDELPVDQRDDRGHDPEDARAARAQLEASAVTDLEAAIRAAITMAELDMAAARARSAGLTGSARATLAAAFRETRDAIATMEETDG</sequence>
<dbReference type="EMBL" id="MT141312">
    <property type="protein sequence ID" value="QJA58199.1"/>
    <property type="molecule type" value="Genomic_DNA"/>
</dbReference>
<dbReference type="AlphaFoldDB" id="A0A6M3IKW6"/>
<gene>
    <name evidence="1" type="ORF">MM415B01486_0021</name>
</gene>